<evidence type="ECO:0000313" key="1">
    <source>
        <dbReference type="EMBL" id="MFD2246079.1"/>
    </source>
</evidence>
<proteinExistence type="predicted"/>
<reference evidence="2" key="1">
    <citation type="journal article" date="2019" name="Int. J. Syst. Evol. Microbiol.">
        <title>The Global Catalogue of Microorganisms (GCM) 10K type strain sequencing project: providing services to taxonomists for standard genome sequencing and annotation.</title>
        <authorList>
            <consortium name="The Broad Institute Genomics Platform"/>
            <consortium name="The Broad Institute Genome Sequencing Center for Infectious Disease"/>
            <person name="Wu L."/>
            <person name="Ma J."/>
        </authorList>
    </citation>
    <scope>NUCLEOTIDE SEQUENCE [LARGE SCALE GENOMIC DNA]</scope>
    <source>
        <strain evidence="2">CGMCC 4.1782</strain>
    </source>
</reference>
<dbReference type="Proteomes" id="UP001597374">
    <property type="component" value="Unassembled WGS sequence"/>
</dbReference>
<organism evidence="1 2">
    <name type="scientific">Pontibacter ruber</name>
    <dbReference type="NCBI Taxonomy" id="1343895"/>
    <lineage>
        <taxon>Bacteria</taxon>
        <taxon>Pseudomonadati</taxon>
        <taxon>Bacteroidota</taxon>
        <taxon>Cytophagia</taxon>
        <taxon>Cytophagales</taxon>
        <taxon>Hymenobacteraceae</taxon>
        <taxon>Pontibacter</taxon>
    </lineage>
</organism>
<dbReference type="RefSeq" id="WP_250427744.1">
    <property type="nucleotide sequence ID" value="NZ_JALPRR010000001.1"/>
</dbReference>
<evidence type="ECO:0000313" key="2">
    <source>
        <dbReference type="Proteomes" id="UP001597374"/>
    </source>
</evidence>
<sequence length="286" mass="32994">MITLFTLYVYFQSLLCGCGHDRRHSDFERLRKVYDVKVQKIGRLDKRITESSGLARASDSTFWTHADSEPFRELYLFNLKGELLQTVPLQVPNQDWEDLAQDEQGSIYIGDFGNNANMRRNLQVYKVQPTTRSVTDTIRFRFSDQTEFPPPAARRHYDLEAFFYQNDSLYLFTKSRALKGITKLYALPAETGKYDLAPREELRVQSAITAADVAPEQDGFALLGYGRLYLFRQQERGGRVTFQGKRFCLPLGRTGQAEAILYLSPNELLISNEKGKLYRVSIKEKK</sequence>
<protein>
    <submittedName>
        <fullName evidence="1">Uncharacterized protein</fullName>
    </submittedName>
</protein>
<gene>
    <name evidence="1" type="ORF">ACFSKP_07415</name>
</gene>
<keyword evidence="2" id="KW-1185">Reference proteome</keyword>
<comment type="caution">
    <text evidence="1">The sequence shown here is derived from an EMBL/GenBank/DDBJ whole genome shotgun (WGS) entry which is preliminary data.</text>
</comment>
<accession>A0ABW5CW68</accession>
<name>A0ABW5CW68_9BACT</name>
<dbReference type="EMBL" id="JBHUIM010000001">
    <property type="protein sequence ID" value="MFD2246079.1"/>
    <property type="molecule type" value="Genomic_DNA"/>
</dbReference>